<dbReference type="AlphaFoldDB" id="A0A9Q4FR37"/>
<protein>
    <submittedName>
        <fullName evidence="2">Uncharacterized protein</fullName>
    </submittedName>
</protein>
<evidence type="ECO:0000256" key="1">
    <source>
        <dbReference type="SAM" id="MobiDB-lite"/>
    </source>
</evidence>
<dbReference type="EMBL" id="JAMWDU010000002">
    <property type="protein sequence ID" value="MCP8886986.1"/>
    <property type="molecule type" value="Genomic_DNA"/>
</dbReference>
<evidence type="ECO:0000313" key="3">
    <source>
        <dbReference type="Proteomes" id="UP001060275"/>
    </source>
</evidence>
<feature type="region of interest" description="Disordered" evidence="1">
    <location>
        <begin position="1"/>
        <end position="25"/>
    </location>
</feature>
<name>A0A9Q4FR37_9HYPH</name>
<comment type="caution">
    <text evidence="2">The sequence shown here is derived from an EMBL/GenBank/DDBJ whole genome shotgun (WGS) entry which is preliminary data.</text>
</comment>
<sequence length="113" mass="12481">MVPRTSLPRGDAHRPALSHWQGQSGRDYGLSAERLDSFAMTETDLYLIAQGNHVLWVGSTEDLVADPMSRTRFRLALDCATNVFRLPAPEHRLSTIWDLEQAVPAPALVAQAA</sequence>
<proteinExistence type="predicted"/>
<organism evidence="2 3">
    <name type="scientific">Devosia ureilytica</name>
    <dbReference type="NCBI Taxonomy" id="2952754"/>
    <lineage>
        <taxon>Bacteria</taxon>
        <taxon>Pseudomonadati</taxon>
        <taxon>Pseudomonadota</taxon>
        <taxon>Alphaproteobacteria</taxon>
        <taxon>Hyphomicrobiales</taxon>
        <taxon>Devosiaceae</taxon>
        <taxon>Devosia</taxon>
    </lineage>
</organism>
<evidence type="ECO:0000313" key="2">
    <source>
        <dbReference type="EMBL" id="MCP8886986.1"/>
    </source>
</evidence>
<keyword evidence="3" id="KW-1185">Reference proteome</keyword>
<reference evidence="2" key="1">
    <citation type="submission" date="2022-06" db="EMBL/GenBank/DDBJ databases">
        <title>Devosia sp. XJ19-45 genome assembly.</title>
        <authorList>
            <person name="Li B."/>
            <person name="Cai M."/>
            <person name="Nie G."/>
            <person name="Li W."/>
        </authorList>
    </citation>
    <scope>NUCLEOTIDE SEQUENCE</scope>
    <source>
        <strain evidence="2">XJ19-45</strain>
    </source>
</reference>
<dbReference type="RefSeq" id="WP_254673344.1">
    <property type="nucleotide sequence ID" value="NZ_JAMWDU010000002.1"/>
</dbReference>
<dbReference type="Proteomes" id="UP001060275">
    <property type="component" value="Unassembled WGS sequence"/>
</dbReference>
<accession>A0A9Q4FR37</accession>
<gene>
    <name evidence="2" type="ORF">NF348_07705</name>
</gene>